<evidence type="ECO:0000256" key="8">
    <source>
        <dbReference type="ARBA" id="ARBA00023157"/>
    </source>
</evidence>
<dbReference type="GO" id="GO:0006508">
    <property type="term" value="P:proteolysis"/>
    <property type="evidence" value="ECO:0007669"/>
    <property type="project" value="UniProtKB-KW"/>
</dbReference>
<keyword evidence="5" id="KW-0378">Hydrolase</keyword>
<organism evidence="11 12">
    <name type="scientific">Acanthopleuribacter pedis</name>
    <dbReference type="NCBI Taxonomy" id="442870"/>
    <lineage>
        <taxon>Bacteria</taxon>
        <taxon>Pseudomonadati</taxon>
        <taxon>Acidobacteriota</taxon>
        <taxon>Holophagae</taxon>
        <taxon>Acanthopleuribacterales</taxon>
        <taxon>Acanthopleuribacteraceae</taxon>
        <taxon>Acanthopleuribacter</taxon>
    </lineage>
</organism>
<dbReference type="GO" id="GO:0008237">
    <property type="term" value="F:metallopeptidase activity"/>
    <property type="evidence" value="ECO:0007669"/>
    <property type="project" value="UniProtKB-KW"/>
</dbReference>
<dbReference type="InterPro" id="IPR008754">
    <property type="entry name" value="Peptidase_M43"/>
</dbReference>
<evidence type="ECO:0000256" key="4">
    <source>
        <dbReference type="ARBA" id="ARBA00022729"/>
    </source>
</evidence>
<dbReference type="Proteomes" id="UP000664417">
    <property type="component" value="Unassembled WGS sequence"/>
</dbReference>
<dbReference type="Gene3D" id="3.40.390.10">
    <property type="entry name" value="Collagenase (Catalytic Domain)"/>
    <property type="match status" value="1"/>
</dbReference>
<keyword evidence="12" id="KW-1185">Reference proteome</keyword>
<name>A0A8J7U5P4_9BACT</name>
<dbReference type="PANTHER" id="PTHR47466:SF1">
    <property type="entry name" value="METALLOPROTEASE MEP1 (AFU_ORTHOLOGUE AFUA_1G07730)-RELATED"/>
    <property type="match status" value="1"/>
</dbReference>
<keyword evidence="4 9" id="KW-0732">Signal</keyword>
<protein>
    <recommendedName>
        <fullName evidence="10">Peptidase M43 pregnancy-associated plasma-A domain-containing protein</fullName>
    </recommendedName>
</protein>
<evidence type="ECO:0000256" key="1">
    <source>
        <dbReference type="ARBA" id="ARBA00008721"/>
    </source>
</evidence>
<dbReference type="Pfam" id="PF05572">
    <property type="entry name" value="Peptidase_M43"/>
    <property type="match status" value="1"/>
</dbReference>
<gene>
    <name evidence="11" type="ORF">J3U88_19475</name>
</gene>
<evidence type="ECO:0000256" key="5">
    <source>
        <dbReference type="ARBA" id="ARBA00022801"/>
    </source>
</evidence>
<evidence type="ECO:0000256" key="7">
    <source>
        <dbReference type="ARBA" id="ARBA00023049"/>
    </source>
</evidence>
<dbReference type="RefSeq" id="WP_207860621.1">
    <property type="nucleotide sequence ID" value="NZ_JAFREP010000018.1"/>
</dbReference>
<dbReference type="AlphaFoldDB" id="A0A8J7U5P4"/>
<dbReference type="SUPFAM" id="SSF55486">
    <property type="entry name" value="Metalloproteases ('zincins'), catalytic domain"/>
    <property type="match status" value="1"/>
</dbReference>
<dbReference type="EMBL" id="JAFREP010000018">
    <property type="protein sequence ID" value="MBO1320668.1"/>
    <property type="molecule type" value="Genomic_DNA"/>
</dbReference>
<accession>A0A8J7U5P4</accession>
<evidence type="ECO:0000256" key="2">
    <source>
        <dbReference type="ARBA" id="ARBA00022670"/>
    </source>
</evidence>
<evidence type="ECO:0000313" key="11">
    <source>
        <dbReference type="EMBL" id="MBO1320668.1"/>
    </source>
</evidence>
<keyword evidence="6" id="KW-0862">Zinc</keyword>
<evidence type="ECO:0000313" key="12">
    <source>
        <dbReference type="Proteomes" id="UP000664417"/>
    </source>
</evidence>
<keyword evidence="8" id="KW-1015">Disulfide bond</keyword>
<evidence type="ECO:0000256" key="3">
    <source>
        <dbReference type="ARBA" id="ARBA00022723"/>
    </source>
</evidence>
<evidence type="ECO:0000259" key="10">
    <source>
        <dbReference type="Pfam" id="PF05572"/>
    </source>
</evidence>
<keyword evidence="3" id="KW-0479">Metal-binding</keyword>
<dbReference type="Pfam" id="PF18986">
    <property type="entry name" value="DUF5719"/>
    <property type="match status" value="1"/>
</dbReference>
<feature type="chain" id="PRO_5035259982" description="Peptidase M43 pregnancy-associated plasma-A domain-containing protein" evidence="9">
    <location>
        <begin position="20"/>
        <end position="528"/>
    </location>
</feature>
<proteinExistence type="inferred from homology"/>
<dbReference type="GO" id="GO:0046872">
    <property type="term" value="F:metal ion binding"/>
    <property type="evidence" value="ECO:0007669"/>
    <property type="project" value="UniProtKB-KW"/>
</dbReference>
<feature type="signal peptide" evidence="9">
    <location>
        <begin position="1"/>
        <end position="19"/>
    </location>
</feature>
<comment type="caution">
    <text evidence="11">The sequence shown here is derived from an EMBL/GenBank/DDBJ whole genome shotgun (WGS) entry which is preliminary data.</text>
</comment>
<dbReference type="InterPro" id="IPR024079">
    <property type="entry name" value="MetalloPept_cat_dom_sf"/>
</dbReference>
<sequence length="528" mass="57033">MRKNFMMKVLTMLSCCVMATMPLWSASHGRRCATVVRKADYVSKAPADCDGNSTVISDQYAVNETFTLRLVVHVIHKADGTGKVSEQVVRDTVEILNADFRAMAGTSGAAGNDAGIQFELASTDPAGNATNGIVYVENDAYFHGELESYGAELQWDPTRYVNFYVSEGEGAAGVVYQMPWEPWAEPAFEGWVVAYDVMGYDGFNNSPFHVATHEAGHYLGLEHTFAGVEDAQNCPTGDCNTTGDLICDTNPHPQPDLSISSCNSRTACDAEEPVKNYMNYMPETCMTEFTPNQINRMRCVITSYRQELLTDSPATVAMEQRWLPHITSTTGGFETELYLTNPGSNAQSLTLRAYDQAGQNLGEQTVELAANQRRALTIDTLFADQRPSHLALVSGAGLMTAAYRVVGDQSVRAHLAESSQTGRTFLLHLGEADLVFDGIAVVNAGSGAARVTATLVHENGAAGTPREIATGLAVRGKALADLATLFGTVDRGMVRLESDQPIHVLALRGSRPGAPFAFLLANPVLRLP</sequence>
<feature type="domain" description="Peptidase M43 pregnancy-associated plasma-A" evidence="10">
    <location>
        <begin position="152"/>
        <end position="301"/>
    </location>
</feature>
<reference evidence="11" key="1">
    <citation type="submission" date="2021-03" db="EMBL/GenBank/DDBJ databases">
        <authorList>
            <person name="Wang G."/>
        </authorList>
    </citation>
    <scope>NUCLEOTIDE SEQUENCE</scope>
    <source>
        <strain evidence="11">KCTC 12899</strain>
    </source>
</reference>
<keyword evidence="2" id="KW-0645">Protease</keyword>
<evidence type="ECO:0000256" key="6">
    <source>
        <dbReference type="ARBA" id="ARBA00022833"/>
    </source>
</evidence>
<evidence type="ECO:0000256" key="9">
    <source>
        <dbReference type="SAM" id="SignalP"/>
    </source>
</evidence>
<comment type="similarity">
    <text evidence="1">Belongs to the peptidase M43B family.</text>
</comment>
<dbReference type="InterPro" id="IPR043777">
    <property type="entry name" value="DUF5719"/>
</dbReference>
<keyword evidence="7" id="KW-0482">Metalloprotease</keyword>
<dbReference type="PANTHER" id="PTHR47466">
    <property type="match status" value="1"/>
</dbReference>